<dbReference type="HOGENOM" id="CLU_804115_0_0_1"/>
<name>G0S9X4_CHATD</name>
<keyword evidence="2" id="KW-0812">Transmembrane</keyword>
<dbReference type="KEGG" id="cthr:CTHT_0047510"/>
<evidence type="ECO:0000313" key="4">
    <source>
        <dbReference type="Proteomes" id="UP000008066"/>
    </source>
</evidence>
<keyword evidence="2" id="KW-0472">Membrane</keyword>
<keyword evidence="4" id="KW-1185">Reference proteome</keyword>
<proteinExistence type="predicted"/>
<protein>
    <submittedName>
        <fullName evidence="3">Uncharacterized protein</fullName>
    </submittedName>
</protein>
<organism evidence="4">
    <name type="scientific">Chaetomium thermophilum (strain DSM 1495 / CBS 144.50 / IMI 039719)</name>
    <name type="common">Thermochaetoides thermophila</name>
    <dbReference type="NCBI Taxonomy" id="759272"/>
    <lineage>
        <taxon>Eukaryota</taxon>
        <taxon>Fungi</taxon>
        <taxon>Dikarya</taxon>
        <taxon>Ascomycota</taxon>
        <taxon>Pezizomycotina</taxon>
        <taxon>Sordariomycetes</taxon>
        <taxon>Sordariomycetidae</taxon>
        <taxon>Sordariales</taxon>
        <taxon>Chaetomiaceae</taxon>
        <taxon>Thermochaetoides</taxon>
    </lineage>
</organism>
<dbReference type="EMBL" id="GL988043">
    <property type="protein sequence ID" value="EGS20235.1"/>
    <property type="molecule type" value="Genomic_DNA"/>
</dbReference>
<dbReference type="AlphaFoldDB" id="G0S9X4"/>
<evidence type="ECO:0000256" key="2">
    <source>
        <dbReference type="SAM" id="Phobius"/>
    </source>
</evidence>
<feature type="region of interest" description="Disordered" evidence="1">
    <location>
        <begin position="207"/>
        <end position="321"/>
    </location>
</feature>
<gene>
    <name evidence="3" type="ORF">CTHT_0047510</name>
</gene>
<dbReference type="OMA" id="CIARDAI"/>
<dbReference type="STRING" id="759272.G0S9X4"/>
<sequence>MVTSGPKIEAEGRVEPPARITERPALRPAILKRQADNKICGYVNGDPALSFTCIARDAICLFNSEASAVGCCLTTGCNIYTACLPYASSRALSTADLDRTRYCSEASAPYCAILSYVDEQWSGYTIPTCDITPTTYNIYHTPIPDSTFFTRPITFSSTPGPTHAGDNDDDGSNIPIGSIVGGVVGGVAVLGLIILGAIFLLRKNRSTPSTKTDASSSSPSNLNATTATSQRPFSPSPQYISSGAPHTFDPRYSMVPPVGTPSSGAHAAYPHLPHQPPSPGPAFPGQPRKQQKVYRAYFPPSGASDSGPEQHGAEEGYPQGVVELPGQGIVFEMDGTPSGAARATR</sequence>
<dbReference type="OrthoDB" id="4849731at2759"/>
<feature type="compositionally biased region" description="Polar residues" evidence="1">
    <location>
        <begin position="221"/>
        <end position="241"/>
    </location>
</feature>
<reference evidence="3 4" key="1">
    <citation type="journal article" date="2011" name="Cell">
        <title>Insight into structure and assembly of the nuclear pore complex by utilizing the genome of a eukaryotic thermophile.</title>
        <authorList>
            <person name="Amlacher S."/>
            <person name="Sarges P."/>
            <person name="Flemming D."/>
            <person name="van Noort V."/>
            <person name="Kunze R."/>
            <person name="Devos D.P."/>
            <person name="Arumugam M."/>
            <person name="Bork P."/>
            <person name="Hurt E."/>
        </authorList>
    </citation>
    <scope>NUCLEOTIDE SEQUENCE [LARGE SCALE GENOMIC DNA]</scope>
    <source>
        <strain evidence="4">DSM 1495 / CBS 144.50 / IMI 039719</strain>
    </source>
</reference>
<feature type="transmembrane region" description="Helical" evidence="2">
    <location>
        <begin position="179"/>
        <end position="201"/>
    </location>
</feature>
<feature type="compositionally biased region" description="Pro residues" evidence="1">
    <location>
        <begin position="273"/>
        <end position="284"/>
    </location>
</feature>
<dbReference type="eggNOG" id="ENOG502QRH7">
    <property type="taxonomic scope" value="Eukaryota"/>
</dbReference>
<dbReference type="RefSeq" id="XP_006695120.1">
    <property type="nucleotide sequence ID" value="XM_006695057.1"/>
</dbReference>
<evidence type="ECO:0000256" key="1">
    <source>
        <dbReference type="SAM" id="MobiDB-lite"/>
    </source>
</evidence>
<dbReference type="Proteomes" id="UP000008066">
    <property type="component" value="Unassembled WGS sequence"/>
</dbReference>
<feature type="compositionally biased region" description="Low complexity" evidence="1">
    <location>
        <begin position="207"/>
        <end position="220"/>
    </location>
</feature>
<evidence type="ECO:0000313" key="3">
    <source>
        <dbReference type="EMBL" id="EGS20235.1"/>
    </source>
</evidence>
<dbReference type="GeneID" id="18258789"/>
<accession>G0S9X4</accession>
<keyword evidence="2" id="KW-1133">Transmembrane helix</keyword>